<proteinExistence type="predicted"/>
<dbReference type="AlphaFoldDB" id="A0A645BW00"/>
<name>A0A645BW00_9ZZZZ</name>
<organism evidence="1">
    <name type="scientific">bioreactor metagenome</name>
    <dbReference type="NCBI Taxonomy" id="1076179"/>
    <lineage>
        <taxon>unclassified sequences</taxon>
        <taxon>metagenomes</taxon>
        <taxon>ecological metagenomes</taxon>
    </lineage>
</organism>
<evidence type="ECO:0000313" key="1">
    <source>
        <dbReference type="EMBL" id="MPM68791.1"/>
    </source>
</evidence>
<comment type="caution">
    <text evidence="1">The sequence shown here is derived from an EMBL/GenBank/DDBJ whole genome shotgun (WGS) entry which is preliminary data.</text>
</comment>
<accession>A0A645BW00</accession>
<protein>
    <submittedName>
        <fullName evidence="1">Uncharacterized protein</fullName>
    </submittedName>
</protein>
<dbReference type="InterPro" id="IPR010144">
    <property type="entry name" value="CRISPR-assoc_prot_Csd1-typ"/>
</dbReference>
<dbReference type="EMBL" id="VSSQ01022462">
    <property type="protein sequence ID" value="MPM68791.1"/>
    <property type="molecule type" value="Genomic_DNA"/>
</dbReference>
<reference evidence="1" key="1">
    <citation type="submission" date="2019-08" db="EMBL/GenBank/DDBJ databases">
        <authorList>
            <person name="Kucharzyk K."/>
            <person name="Murdoch R.W."/>
            <person name="Higgins S."/>
            <person name="Loffler F."/>
        </authorList>
    </citation>
    <scope>NUCLEOTIDE SEQUENCE</scope>
</reference>
<sequence length="125" mass="14880">MELENECRDRSYLYGRLLAIAEKIESHARYLQTGKDNSDKRPVNAIRYMTIFTAKPFRTWALIYSQINPYIQRLDGADWYQRQIDEIMSKFESGDYESDKPLDGKYLLGYSLQRKCLYNTNNKEE</sequence>
<dbReference type="Pfam" id="PF09709">
    <property type="entry name" value="Cas_Csd1"/>
    <property type="match status" value="1"/>
</dbReference>
<gene>
    <name evidence="1" type="ORF">SDC9_115725</name>
</gene>